<dbReference type="Pfam" id="PF21593">
    <property type="entry name" value="DUF6853"/>
    <property type="match status" value="1"/>
</dbReference>
<reference evidence="1" key="1">
    <citation type="submission" date="2022-08" db="EMBL/GenBank/DDBJ databases">
        <authorList>
            <person name="Volokhov D.V."/>
            <person name="Furtak V.A."/>
            <person name="Zagorodnyaya T.A."/>
        </authorList>
    </citation>
    <scope>NUCLEOTIDE SEQUENCE</scope>
    <source>
        <strain evidence="1">CSL10203-ORH2</strain>
    </source>
</reference>
<protein>
    <submittedName>
        <fullName evidence="1">Uncharacterized protein</fullName>
    </submittedName>
</protein>
<sequence>MMMEINDLNSVKEALIELGLKEGLDLCDENINENFTSEDSIFSQWFRDYSEDWNDEQQTRIRYLLKHMRKYQNAMDREDTQSARRSLLLAMIWIGTIKNAFSYLEWDMIKLLENKNKTTDFQWTQF</sequence>
<gene>
    <name evidence="1" type="ORF">NXS09_03075</name>
</gene>
<accession>A0ABT2FAY5</accession>
<evidence type="ECO:0000313" key="1">
    <source>
        <dbReference type="EMBL" id="MCS4533282.1"/>
    </source>
</evidence>
<name>A0ABT2FAY5_9NEIS</name>
<dbReference type="Proteomes" id="UP001166947">
    <property type="component" value="Unassembled WGS sequence"/>
</dbReference>
<dbReference type="Gene3D" id="6.10.290.10">
    <property type="match status" value="1"/>
</dbReference>
<dbReference type="EMBL" id="JANUXW010000002">
    <property type="protein sequence ID" value="MCS4533282.1"/>
    <property type="molecule type" value="Genomic_DNA"/>
</dbReference>
<dbReference type="RefSeq" id="WP_259291090.1">
    <property type="nucleotide sequence ID" value="NZ_JANUXW010000002.1"/>
</dbReference>
<reference evidence="1" key="2">
    <citation type="journal article" date="2023" name="Curr. Microbiol.">
        <title>Neisseria montereyensis sp. nov., Isolated from Oropharynx of California Sea Lion (Zalophus californianus): Genomic, Phylogenetic, and Phenotypic Study.</title>
        <authorList>
            <person name="Volokhov D.V."/>
            <person name="Zagorodnyaya T.A."/>
            <person name="Furtak V.A."/>
            <person name="Nattanmai G."/>
            <person name="Randall L."/>
            <person name="Jose S."/>
            <person name="Gao Y."/>
            <person name="Gulland F.M."/>
            <person name="Eisenberg T."/>
            <person name="Delmonte P."/>
            <person name="Blom J."/>
            <person name="Mitchell K.K."/>
        </authorList>
    </citation>
    <scope>NUCLEOTIDE SEQUENCE</scope>
    <source>
        <strain evidence="1">CSL10203-ORH2</strain>
    </source>
</reference>
<dbReference type="InterPro" id="IPR049276">
    <property type="entry name" value="DUF6853"/>
</dbReference>
<evidence type="ECO:0000313" key="2">
    <source>
        <dbReference type="Proteomes" id="UP001166947"/>
    </source>
</evidence>
<keyword evidence="2" id="KW-1185">Reference proteome</keyword>
<proteinExistence type="predicted"/>
<organism evidence="1 2">
    <name type="scientific">Neisseria montereyensis</name>
    <dbReference type="NCBI Taxonomy" id="2973938"/>
    <lineage>
        <taxon>Bacteria</taxon>
        <taxon>Pseudomonadati</taxon>
        <taxon>Pseudomonadota</taxon>
        <taxon>Betaproteobacteria</taxon>
        <taxon>Neisseriales</taxon>
        <taxon>Neisseriaceae</taxon>
        <taxon>Neisseria</taxon>
    </lineage>
</organism>
<comment type="caution">
    <text evidence="1">The sequence shown here is derived from an EMBL/GenBank/DDBJ whole genome shotgun (WGS) entry which is preliminary data.</text>
</comment>